<comment type="caution">
    <text evidence="3">The sequence shown here is derived from an EMBL/GenBank/DDBJ whole genome shotgun (WGS) entry which is preliminary data.</text>
</comment>
<dbReference type="Proteomes" id="UP000037069">
    <property type="component" value="Unassembled WGS sequence"/>
</dbReference>
<dbReference type="OrthoDB" id="7872265at2759"/>
<feature type="transmembrane region" description="Helical" evidence="2">
    <location>
        <begin position="551"/>
        <end position="574"/>
    </location>
</feature>
<protein>
    <submittedName>
        <fullName evidence="3">Uncharacterized protein</fullName>
    </submittedName>
</protein>
<evidence type="ECO:0000313" key="4">
    <source>
        <dbReference type="Proteomes" id="UP000037069"/>
    </source>
</evidence>
<accession>A0A0L0CAY2</accession>
<feature type="region of interest" description="Disordered" evidence="1">
    <location>
        <begin position="84"/>
        <end position="103"/>
    </location>
</feature>
<evidence type="ECO:0000256" key="1">
    <source>
        <dbReference type="SAM" id="MobiDB-lite"/>
    </source>
</evidence>
<proteinExistence type="predicted"/>
<dbReference type="OMA" id="DIGTHRS"/>
<dbReference type="EMBL" id="JRES01000755">
    <property type="protein sequence ID" value="KNC28634.1"/>
    <property type="molecule type" value="Genomic_DNA"/>
</dbReference>
<evidence type="ECO:0000313" key="3">
    <source>
        <dbReference type="EMBL" id="KNC28634.1"/>
    </source>
</evidence>
<name>A0A0L0CAY2_LUCCU</name>
<dbReference type="AlphaFoldDB" id="A0A0L0CAY2"/>
<sequence>MILTDNDMLFVDNLVDNADNSFHTIDPYQRETVWDRLSKVKKAPSTENILGATRSRPSITFKTSQRFQTLKQFPFNQSIQVTRNPLLPTTSSNNKLSNVTKKSSLKPSVASGTEKRAFLHIDPIKEIMTARSLNRDESKSLLNSKLDSLEASNEEYELAPLLNSEYNSTSSIVILDNVREFLQQQQKFMTLNDIELVKDVVKSDSRYREVDQNPKLFKEILKNQLQNTLKHEFAIKNVLDCLESSSLEQNLQIETTKSINKIVSFSGNSTESQKFEVDIIFKNVPSLDKEIEILRALGEKLEATLKSSTSLRKKHEDIGTHRSIFTPSITKDRNQHVMSKLRCELYVLTGEYNAEVVVHQIGIRLHMGIINEFYVANKTIVELKEESNRPFYVSSNSKSLLLKRTSFKELKETPSELLRYIKPKNSKIAFNILEQDPIFFNNLFNKSVKLWSVPYDLSKNFSYTEKDQHMAMKHSLCESGDSALWDQINDESHKHFTKALIVKDSFYKTLRDTNTTTSTFEPPIRGKQRRRIRRYLTPMPTGTCFNPKNTLFKTVLVGIVQMSVFIIFIMALTYPDARC</sequence>
<organism evidence="3 4">
    <name type="scientific">Lucilia cuprina</name>
    <name type="common">Green bottle fly</name>
    <name type="synonym">Australian sheep blowfly</name>
    <dbReference type="NCBI Taxonomy" id="7375"/>
    <lineage>
        <taxon>Eukaryota</taxon>
        <taxon>Metazoa</taxon>
        <taxon>Ecdysozoa</taxon>
        <taxon>Arthropoda</taxon>
        <taxon>Hexapoda</taxon>
        <taxon>Insecta</taxon>
        <taxon>Pterygota</taxon>
        <taxon>Neoptera</taxon>
        <taxon>Endopterygota</taxon>
        <taxon>Diptera</taxon>
        <taxon>Brachycera</taxon>
        <taxon>Muscomorpha</taxon>
        <taxon>Oestroidea</taxon>
        <taxon>Calliphoridae</taxon>
        <taxon>Luciliinae</taxon>
        <taxon>Lucilia</taxon>
    </lineage>
</organism>
<keyword evidence="2" id="KW-0472">Membrane</keyword>
<keyword evidence="2" id="KW-0812">Transmembrane</keyword>
<keyword evidence="4" id="KW-1185">Reference proteome</keyword>
<reference evidence="3 4" key="1">
    <citation type="journal article" date="2015" name="Nat. Commun.">
        <title>Lucilia cuprina genome unlocks parasitic fly biology to underpin future interventions.</title>
        <authorList>
            <person name="Anstead C.A."/>
            <person name="Korhonen P.K."/>
            <person name="Young N.D."/>
            <person name="Hall R.S."/>
            <person name="Jex A.R."/>
            <person name="Murali S.C."/>
            <person name="Hughes D.S."/>
            <person name="Lee S.F."/>
            <person name="Perry T."/>
            <person name="Stroehlein A.J."/>
            <person name="Ansell B.R."/>
            <person name="Breugelmans B."/>
            <person name="Hofmann A."/>
            <person name="Qu J."/>
            <person name="Dugan S."/>
            <person name="Lee S.L."/>
            <person name="Chao H."/>
            <person name="Dinh H."/>
            <person name="Han Y."/>
            <person name="Doddapaneni H.V."/>
            <person name="Worley K.C."/>
            <person name="Muzny D.M."/>
            <person name="Ioannidis P."/>
            <person name="Waterhouse R.M."/>
            <person name="Zdobnov E.M."/>
            <person name="James P.J."/>
            <person name="Bagnall N.H."/>
            <person name="Kotze A.C."/>
            <person name="Gibbs R.A."/>
            <person name="Richards S."/>
            <person name="Batterham P."/>
            <person name="Gasser R.B."/>
        </authorList>
    </citation>
    <scope>NUCLEOTIDE SEQUENCE [LARGE SCALE GENOMIC DNA]</scope>
    <source>
        <strain evidence="3 4">LS</strain>
        <tissue evidence="3">Full body</tissue>
    </source>
</reference>
<keyword evidence="2" id="KW-1133">Transmembrane helix</keyword>
<evidence type="ECO:0000256" key="2">
    <source>
        <dbReference type="SAM" id="Phobius"/>
    </source>
</evidence>
<gene>
    <name evidence="3" type="ORF">FF38_04876</name>
</gene>